<name>A0AAD5D0B8_AMBAR</name>
<evidence type="ECO:0000313" key="2">
    <source>
        <dbReference type="Proteomes" id="UP001206925"/>
    </source>
</evidence>
<dbReference type="SUPFAM" id="SSF56112">
    <property type="entry name" value="Protein kinase-like (PK-like)"/>
    <property type="match status" value="1"/>
</dbReference>
<dbReference type="Proteomes" id="UP001206925">
    <property type="component" value="Unassembled WGS sequence"/>
</dbReference>
<accession>A0AAD5D0B8</accession>
<keyword evidence="2" id="KW-1185">Reference proteome</keyword>
<dbReference type="AlphaFoldDB" id="A0AAD5D0B8"/>
<dbReference type="InterPro" id="IPR011009">
    <property type="entry name" value="Kinase-like_dom_sf"/>
</dbReference>
<sequence>MYKLGGKIGSGSFAEIPMATHVDTFETVAVKIGLWLWAPLESDGRTMSKGRGVPIGNLLRVVGIWPMHGT</sequence>
<dbReference type="Gene3D" id="3.30.200.20">
    <property type="entry name" value="Phosphorylase Kinase, domain 1"/>
    <property type="match status" value="1"/>
</dbReference>
<proteinExistence type="predicted"/>
<reference evidence="1" key="1">
    <citation type="submission" date="2022-06" db="EMBL/GenBank/DDBJ databases">
        <title>Uncovering the hologenomic basis of an extraordinary plant invasion.</title>
        <authorList>
            <person name="Bieker V.C."/>
            <person name="Martin M.D."/>
            <person name="Gilbert T."/>
            <person name="Hodgins K."/>
            <person name="Battlay P."/>
            <person name="Petersen B."/>
            <person name="Wilson J."/>
        </authorList>
    </citation>
    <scope>NUCLEOTIDE SEQUENCE</scope>
    <source>
        <strain evidence="1">AA19_3_7</strain>
        <tissue evidence="1">Leaf</tissue>
    </source>
</reference>
<protein>
    <submittedName>
        <fullName evidence="1">Uncharacterized protein</fullName>
    </submittedName>
</protein>
<dbReference type="EMBL" id="JAMZMK010006273">
    <property type="protein sequence ID" value="KAI7749811.1"/>
    <property type="molecule type" value="Genomic_DNA"/>
</dbReference>
<evidence type="ECO:0000313" key="1">
    <source>
        <dbReference type="EMBL" id="KAI7749811.1"/>
    </source>
</evidence>
<organism evidence="1 2">
    <name type="scientific">Ambrosia artemisiifolia</name>
    <name type="common">Common ragweed</name>
    <dbReference type="NCBI Taxonomy" id="4212"/>
    <lineage>
        <taxon>Eukaryota</taxon>
        <taxon>Viridiplantae</taxon>
        <taxon>Streptophyta</taxon>
        <taxon>Embryophyta</taxon>
        <taxon>Tracheophyta</taxon>
        <taxon>Spermatophyta</taxon>
        <taxon>Magnoliopsida</taxon>
        <taxon>eudicotyledons</taxon>
        <taxon>Gunneridae</taxon>
        <taxon>Pentapetalae</taxon>
        <taxon>asterids</taxon>
        <taxon>campanulids</taxon>
        <taxon>Asterales</taxon>
        <taxon>Asteraceae</taxon>
        <taxon>Asteroideae</taxon>
        <taxon>Heliantheae alliance</taxon>
        <taxon>Heliantheae</taxon>
        <taxon>Ambrosia</taxon>
    </lineage>
</organism>
<comment type="caution">
    <text evidence="1">The sequence shown here is derived from an EMBL/GenBank/DDBJ whole genome shotgun (WGS) entry which is preliminary data.</text>
</comment>
<gene>
    <name evidence="1" type="ORF">M8C21_008832</name>
</gene>